<reference evidence="3" key="1">
    <citation type="submission" date="2019-07" db="EMBL/GenBank/DDBJ databases">
        <title>Arthrobacter KR32 sp. nov., isolated from mountain cheese made of cows milk.</title>
        <authorList>
            <person name="Flegler A."/>
        </authorList>
    </citation>
    <scope>NUCLEOTIDE SEQUENCE [LARGE SCALE GENOMIC DNA]</scope>
    <source>
        <strain evidence="3">KR32</strain>
    </source>
</reference>
<evidence type="ECO:0000313" key="2">
    <source>
        <dbReference type="EMBL" id="MPY12101.1"/>
    </source>
</evidence>
<sequence>MVAHGRELLQLLVNSKMAKPEDKQMLDDIWAKPQTHMEPADIEHLFRNLAERDLTEDQRSLVEDVMDDSPTPEGNRPTKEER</sequence>
<dbReference type="AlphaFoldDB" id="A0A7X1TPZ3"/>
<keyword evidence="3" id="KW-1185">Reference proteome</keyword>
<gene>
    <name evidence="2" type="ORF">FNH21_15505</name>
</gene>
<evidence type="ECO:0000313" key="3">
    <source>
        <dbReference type="Proteomes" id="UP000326464"/>
    </source>
</evidence>
<name>A0A7X1TPZ3_9MICC</name>
<proteinExistence type="predicted"/>
<dbReference type="Proteomes" id="UP000326464">
    <property type="component" value="Unassembled WGS sequence"/>
</dbReference>
<dbReference type="RefSeq" id="WP_152816951.1">
    <property type="nucleotide sequence ID" value="NZ_VJXX01000006.1"/>
</dbReference>
<protein>
    <submittedName>
        <fullName evidence="2">Uncharacterized protein</fullName>
    </submittedName>
</protein>
<dbReference type="EMBL" id="VJXX01000006">
    <property type="protein sequence ID" value="MPY12101.1"/>
    <property type="molecule type" value="Genomic_DNA"/>
</dbReference>
<feature type="region of interest" description="Disordered" evidence="1">
    <location>
        <begin position="58"/>
        <end position="82"/>
    </location>
</feature>
<comment type="caution">
    <text evidence="2">The sequence shown here is derived from an EMBL/GenBank/DDBJ whole genome shotgun (WGS) entry which is preliminary data.</text>
</comment>
<organism evidence="2 3">
    <name type="scientific">Arthrobacter bussei</name>
    <dbReference type="NCBI Taxonomy" id="2594179"/>
    <lineage>
        <taxon>Bacteria</taxon>
        <taxon>Bacillati</taxon>
        <taxon>Actinomycetota</taxon>
        <taxon>Actinomycetes</taxon>
        <taxon>Micrococcales</taxon>
        <taxon>Micrococcaceae</taxon>
        <taxon>Arthrobacter</taxon>
    </lineage>
</organism>
<accession>A0A7X1TPZ3</accession>
<evidence type="ECO:0000256" key="1">
    <source>
        <dbReference type="SAM" id="MobiDB-lite"/>
    </source>
</evidence>